<dbReference type="InterPro" id="IPR036388">
    <property type="entry name" value="WH-like_DNA-bd_sf"/>
</dbReference>
<feature type="domain" description="DNA-directed RNA polymerase III subunit RPC3 winged-helix" evidence="12">
    <location>
        <begin position="501"/>
        <end position="575"/>
    </location>
</feature>
<evidence type="ECO:0000256" key="2">
    <source>
        <dbReference type="ARBA" id="ARBA00006835"/>
    </source>
</evidence>
<evidence type="ECO:0000256" key="6">
    <source>
        <dbReference type="ARBA" id="ARBA00023242"/>
    </source>
</evidence>
<reference evidence="13" key="1">
    <citation type="submission" date="2023-06" db="EMBL/GenBank/DDBJ databases">
        <title>Genome-scale phylogeny and comparative genomics of the fungal order Sordariales.</title>
        <authorList>
            <consortium name="Lawrence Berkeley National Laboratory"/>
            <person name="Hensen N."/>
            <person name="Bonometti L."/>
            <person name="Westerberg I."/>
            <person name="Brannstrom I.O."/>
            <person name="Guillou S."/>
            <person name="Cros-Aarteil S."/>
            <person name="Calhoun S."/>
            <person name="Haridas S."/>
            <person name="Kuo A."/>
            <person name="Mondo S."/>
            <person name="Pangilinan J."/>
            <person name="Riley R."/>
            <person name="Labutti K."/>
            <person name="Andreopoulos B."/>
            <person name="Lipzen A."/>
            <person name="Chen C."/>
            <person name="Yanf M."/>
            <person name="Daum C."/>
            <person name="Ng V."/>
            <person name="Clum A."/>
            <person name="Steindorff A."/>
            <person name="Ohm R."/>
            <person name="Martin F."/>
            <person name="Silar P."/>
            <person name="Natvig D."/>
            <person name="Lalanne C."/>
            <person name="Gautier V."/>
            <person name="Ament-Velasquez S.L."/>
            <person name="Kruys A."/>
            <person name="Hutchinson M.I."/>
            <person name="Powell A.J."/>
            <person name="Barry K."/>
            <person name="Miller A.N."/>
            <person name="Grigoriev I.V."/>
            <person name="Debuchy R."/>
            <person name="Gladieux P."/>
            <person name="Thoren M.H."/>
            <person name="Johannesson H."/>
        </authorList>
    </citation>
    <scope>NUCLEOTIDE SEQUENCE</scope>
    <source>
        <strain evidence="13">PSN4</strain>
    </source>
</reference>
<dbReference type="Pfam" id="PF22536">
    <property type="entry name" value="WHD_POLR3C"/>
    <property type="match status" value="1"/>
</dbReference>
<gene>
    <name evidence="13" type="ORF">QBC47DRAFT_369488</name>
</gene>
<dbReference type="GO" id="GO:0003697">
    <property type="term" value="F:single-stranded DNA binding"/>
    <property type="evidence" value="ECO:0007669"/>
    <property type="project" value="UniProtKB-UniRule"/>
</dbReference>
<organism evidence="13 14">
    <name type="scientific">Echria macrotheca</name>
    <dbReference type="NCBI Taxonomy" id="438768"/>
    <lineage>
        <taxon>Eukaryota</taxon>
        <taxon>Fungi</taxon>
        <taxon>Dikarya</taxon>
        <taxon>Ascomycota</taxon>
        <taxon>Pezizomycotina</taxon>
        <taxon>Sordariomycetes</taxon>
        <taxon>Sordariomycetidae</taxon>
        <taxon>Sordariales</taxon>
        <taxon>Schizotheciaceae</taxon>
        <taxon>Echria</taxon>
    </lineage>
</organism>
<evidence type="ECO:0000256" key="1">
    <source>
        <dbReference type="ARBA" id="ARBA00004123"/>
    </source>
</evidence>
<dbReference type="InterPro" id="IPR013197">
    <property type="entry name" value="RNA_pol_III_RPC82-rel_HTH"/>
</dbReference>
<name>A0AAJ0BMX4_9PEZI</name>
<evidence type="ECO:0000256" key="5">
    <source>
        <dbReference type="ARBA" id="ARBA00023163"/>
    </source>
</evidence>
<dbReference type="EMBL" id="MU839827">
    <property type="protein sequence ID" value="KAK1761255.1"/>
    <property type="molecule type" value="Genomic_DNA"/>
</dbReference>
<evidence type="ECO:0000259" key="12">
    <source>
        <dbReference type="Pfam" id="PF22536"/>
    </source>
</evidence>
<dbReference type="InterPro" id="IPR008806">
    <property type="entry name" value="RNA_pol_III_Rpc82_C"/>
</dbReference>
<sequence>MHVTQNAAELCSLLVDEFHGELPSRIYSTLLMRGKSSIQQLCQYTLMTPRQLRHGLAVLHQFNLLFNQVEDNGMTLYEANPDHTYNLVRAGRILEMVETSFGPAGKDVMQSLFTSGQTRISDLVTAYQGKSGRANGLSKQFDDEDDEDNKANGMNGAPSQSKKLEGPVKSTAELNSILCRLVEAELIDVVHRRTFISPEGILKAVDKEVTDKFFPNGVKGGKGKIEHKQHIGEALRSIRGESKSLKRKLEQNGPAAKRRKLFANGISSNGFSNGVHDDEVDPALDAKQVVRINYEKCLVDLRNRRLVQFVTELIGDITAYVYGVLLHLLTKRIPRCRLDATMDLDQDGQETDQQGPVFVTTAELLDQLKTSIDLSQGLGKTSAQDIATKAAEKISEHPPKPKLWIEETEVDGEASEDESDDDNESDTGYDADYKPAVNGTRVKFADGVAPKEQRLDRTGQLRQHLLLLSNSAQGFVRHCGHDEWTVDFAPLMKVLREAELDSTIERTSGRDGMRLVRILRDKGKLDEKALHSIALMRKPDVQKKMTEMLKAGFVHVQEVPRDNKADVKKSIFLWFCDTDMSFKKITDNCYRAMVRCIQTLEVLRQNEQEVLMLTRRTDVKGREKDVMREEYYERYARFQDNERKLFAQVMRLDDLVALLRDF</sequence>
<dbReference type="InterPro" id="IPR039748">
    <property type="entry name" value="RPC3"/>
</dbReference>
<feature type="region of interest" description="Disordered" evidence="9">
    <location>
        <begin position="131"/>
        <end position="167"/>
    </location>
</feature>
<keyword evidence="14" id="KW-1185">Reference proteome</keyword>
<dbReference type="InterPro" id="IPR055207">
    <property type="entry name" value="POLR3C_WHD"/>
</dbReference>
<keyword evidence="6 8" id="KW-0539">Nucleus</keyword>
<evidence type="ECO:0000313" key="14">
    <source>
        <dbReference type="Proteomes" id="UP001239445"/>
    </source>
</evidence>
<keyword evidence="5 8" id="KW-0804">Transcription</keyword>
<proteinExistence type="inferred from homology"/>
<evidence type="ECO:0000313" key="13">
    <source>
        <dbReference type="EMBL" id="KAK1761255.1"/>
    </source>
</evidence>
<comment type="function">
    <text evidence="7 8">DNA-dependent RNA polymerase catalyzes the transcription of DNA into RNA using the four ribonucleoside triphosphates as substrates. Specific core component of RNA polymerase III which synthesizes small RNAs, such as 5S rRNA and tRNAs.</text>
</comment>
<dbReference type="PANTHER" id="PTHR12949">
    <property type="entry name" value="RNA POLYMERASE III DNA DIRECTED -RELATED"/>
    <property type="match status" value="1"/>
</dbReference>
<comment type="caution">
    <text evidence="13">The sequence shown here is derived from an EMBL/GenBank/DDBJ whole genome shotgun (WGS) entry which is preliminary data.</text>
</comment>
<feature type="compositionally biased region" description="Basic and acidic residues" evidence="9">
    <location>
        <begin position="391"/>
        <end position="405"/>
    </location>
</feature>
<evidence type="ECO:0000256" key="9">
    <source>
        <dbReference type="SAM" id="MobiDB-lite"/>
    </source>
</evidence>
<keyword evidence="4 8" id="KW-0240">DNA-directed RNA polymerase</keyword>
<dbReference type="AlphaFoldDB" id="A0AAJ0BMX4"/>
<feature type="compositionally biased region" description="Acidic residues" evidence="9">
    <location>
        <begin position="406"/>
        <end position="429"/>
    </location>
</feature>
<evidence type="ECO:0000259" key="10">
    <source>
        <dbReference type="Pfam" id="PF05645"/>
    </source>
</evidence>
<dbReference type="Gene3D" id="1.10.10.10">
    <property type="entry name" value="Winged helix-like DNA-binding domain superfamily/Winged helix DNA-binding domain"/>
    <property type="match status" value="2"/>
</dbReference>
<comment type="subunit">
    <text evidence="3 8">Component of the RNA polymerase III (Pol III) complex consisting of 17 subunits.</text>
</comment>
<feature type="region of interest" description="Disordered" evidence="9">
    <location>
        <begin position="391"/>
        <end position="434"/>
    </location>
</feature>
<dbReference type="Pfam" id="PF05645">
    <property type="entry name" value="RNA_pol_Rpc82"/>
    <property type="match status" value="1"/>
</dbReference>
<evidence type="ECO:0000256" key="3">
    <source>
        <dbReference type="ARBA" id="ARBA00011206"/>
    </source>
</evidence>
<dbReference type="PANTHER" id="PTHR12949:SF0">
    <property type="entry name" value="DNA-DIRECTED RNA POLYMERASE III SUBUNIT RPC3"/>
    <property type="match status" value="1"/>
</dbReference>
<feature type="domain" description="RNA polymerase III subunit RPC82-related helix-turn-helix" evidence="11">
    <location>
        <begin position="9"/>
        <end position="65"/>
    </location>
</feature>
<accession>A0AAJ0BMX4</accession>
<evidence type="ECO:0000259" key="11">
    <source>
        <dbReference type="Pfam" id="PF08221"/>
    </source>
</evidence>
<evidence type="ECO:0000256" key="4">
    <source>
        <dbReference type="ARBA" id="ARBA00022478"/>
    </source>
</evidence>
<dbReference type="Proteomes" id="UP001239445">
    <property type="component" value="Unassembled WGS sequence"/>
</dbReference>
<evidence type="ECO:0000256" key="8">
    <source>
        <dbReference type="RuleBase" id="RU367076"/>
    </source>
</evidence>
<feature type="domain" description="RNA polymerase III Rpc82 C -terminal" evidence="10">
    <location>
        <begin position="176"/>
        <end position="495"/>
    </location>
</feature>
<protein>
    <recommendedName>
        <fullName evidence="8">DNA-directed RNA polymerase III subunit RPC3</fullName>
        <shortName evidence="8">RNA polymerase III subunit C3</shortName>
    </recommendedName>
</protein>
<dbReference type="GO" id="GO:0005666">
    <property type="term" value="C:RNA polymerase III complex"/>
    <property type="evidence" value="ECO:0007669"/>
    <property type="project" value="UniProtKB-UniRule"/>
</dbReference>
<comment type="similarity">
    <text evidence="2 8">Belongs to the RNA polymerase beta chain family.</text>
</comment>
<dbReference type="Pfam" id="PF08221">
    <property type="entry name" value="HTH_9"/>
    <property type="match status" value="1"/>
</dbReference>
<comment type="subcellular location">
    <subcellularLocation>
        <location evidence="1 8">Nucleus</location>
    </subcellularLocation>
</comment>
<evidence type="ECO:0000256" key="7">
    <source>
        <dbReference type="ARBA" id="ARBA00025127"/>
    </source>
</evidence>
<dbReference type="GO" id="GO:0006351">
    <property type="term" value="P:DNA-templated transcription"/>
    <property type="evidence" value="ECO:0007669"/>
    <property type="project" value="InterPro"/>
</dbReference>